<evidence type="ECO:0000256" key="1">
    <source>
        <dbReference type="ARBA" id="ARBA00004651"/>
    </source>
</evidence>
<dbReference type="Pfam" id="PF01618">
    <property type="entry name" value="MotA_ExbB"/>
    <property type="match status" value="1"/>
</dbReference>
<dbReference type="PANTHER" id="PTHR30625:SF15">
    <property type="entry name" value="BIOPOLYMER TRANSPORT PROTEIN EXBB"/>
    <property type="match status" value="1"/>
</dbReference>
<feature type="transmembrane region" description="Helical" evidence="9">
    <location>
        <begin position="29"/>
        <end position="47"/>
    </location>
</feature>
<organism evidence="11 12">
    <name type="scientific">Luteolibacter yonseiensis</name>
    <dbReference type="NCBI Taxonomy" id="1144680"/>
    <lineage>
        <taxon>Bacteria</taxon>
        <taxon>Pseudomonadati</taxon>
        <taxon>Verrucomicrobiota</taxon>
        <taxon>Verrucomicrobiia</taxon>
        <taxon>Verrucomicrobiales</taxon>
        <taxon>Verrucomicrobiaceae</taxon>
        <taxon>Luteolibacter</taxon>
    </lineage>
</organism>
<protein>
    <submittedName>
        <fullName evidence="11">MotA/TolQ/ExbB proton channel family protein</fullName>
    </submittedName>
</protein>
<evidence type="ECO:0000256" key="8">
    <source>
        <dbReference type="RuleBase" id="RU004057"/>
    </source>
</evidence>
<keyword evidence="12" id="KW-1185">Reference proteome</keyword>
<keyword evidence="6 9" id="KW-1133">Transmembrane helix</keyword>
<comment type="caution">
    <text evidence="11">The sequence shown here is derived from an EMBL/GenBank/DDBJ whole genome shotgun (WGS) entry which is preliminary data.</text>
</comment>
<feature type="transmembrane region" description="Helical" evidence="9">
    <location>
        <begin position="122"/>
        <end position="148"/>
    </location>
</feature>
<dbReference type="PANTHER" id="PTHR30625">
    <property type="entry name" value="PROTEIN TOLQ"/>
    <property type="match status" value="1"/>
</dbReference>
<feature type="domain" description="MotA/TolQ/ExbB proton channel" evidence="10">
    <location>
        <begin position="94"/>
        <end position="200"/>
    </location>
</feature>
<sequence>MIQAITLLAAIPGFDSVWGFFQKGGIFMIPLGITCIAGLMAIVYKFLSLGGDRVIPVGLAREIATLDPDTSTAAIREFQEGKSTLARLGAVAVKHRGKPGAKITAAIEAAAREETVHLHSGIGILDIVITIAPLLGLVGTASGLVVIFEGLGDTSDHTVISRGIAEALSTTIFGIAIAVPAVIAHGYFHRKIEKLTARLESLLADLTRAVERPERP</sequence>
<dbReference type="InterPro" id="IPR050790">
    <property type="entry name" value="ExbB/TolQ_transport"/>
</dbReference>
<reference evidence="11" key="1">
    <citation type="submission" date="2021-01" db="EMBL/GenBank/DDBJ databases">
        <title>Modified the classification status of verrucomicrobia.</title>
        <authorList>
            <person name="Feng X."/>
        </authorList>
    </citation>
    <scope>NUCLEOTIDE SEQUENCE</scope>
    <source>
        <strain evidence="11">JCM 18052</strain>
    </source>
</reference>
<dbReference type="InterPro" id="IPR002898">
    <property type="entry name" value="MotA_ExbB_proton_chnl"/>
</dbReference>
<feature type="transmembrane region" description="Helical" evidence="9">
    <location>
        <begin position="168"/>
        <end position="188"/>
    </location>
</feature>
<evidence type="ECO:0000256" key="7">
    <source>
        <dbReference type="ARBA" id="ARBA00023136"/>
    </source>
</evidence>
<evidence type="ECO:0000256" key="9">
    <source>
        <dbReference type="SAM" id="Phobius"/>
    </source>
</evidence>
<dbReference type="EMBL" id="JAENIK010000011">
    <property type="protein sequence ID" value="MBK1815890.1"/>
    <property type="molecule type" value="Genomic_DNA"/>
</dbReference>
<evidence type="ECO:0000256" key="3">
    <source>
        <dbReference type="ARBA" id="ARBA00022475"/>
    </source>
</evidence>
<keyword evidence="7 9" id="KW-0472">Membrane</keyword>
<proteinExistence type="inferred from homology"/>
<dbReference type="AlphaFoldDB" id="A0A934R610"/>
<keyword evidence="2 8" id="KW-0813">Transport</keyword>
<keyword evidence="3" id="KW-1003">Cell membrane</keyword>
<keyword evidence="5 8" id="KW-0653">Protein transport</keyword>
<comment type="similarity">
    <text evidence="8">Belongs to the exbB/tolQ family.</text>
</comment>
<dbReference type="GO" id="GO:0005886">
    <property type="term" value="C:plasma membrane"/>
    <property type="evidence" value="ECO:0007669"/>
    <property type="project" value="UniProtKB-SubCell"/>
</dbReference>
<evidence type="ECO:0000313" key="11">
    <source>
        <dbReference type="EMBL" id="MBK1815890.1"/>
    </source>
</evidence>
<dbReference type="GO" id="GO:0017038">
    <property type="term" value="P:protein import"/>
    <property type="evidence" value="ECO:0007669"/>
    <property type="project" value="TreeGrafter"/>
</dbReference>
<comment type="subcellular location">
    <subcellularLocation>
        <location evidence="1">Cell membrane</location>
        <topology evidence="1">Multi-pass membrane protein</topology>
    </subcellularLocation>
    <subcellularLocation>
        <location evidence="8">Membrane</location>
        <topology evidence="8">Multi-pass membrane protein</topology>
    </subcellularLocation>
</comment>
<evidence type="ECO:0000256" key="2">
    <source>
        <dbReference type="ARBA" id="ARBA00022448"/>
    </source>
</evidence>
<evidence type="ECO:0000259" key="10">
    <source>
        <dbReference type="Pfam" id="PF01618"/>
    </source>
</evidence>
<evidence type="ECO:0000256" key="6">
    <source>
        <dbReference type="ARBA" id="ARBA00022989"/>
    </source>
</evidence>
<evidence type="ECO:0000256" key="4">
    <source>
        <dbReference type="ARBA" id="ARBA00022692"/>
    </source>
</evidence>
<dbReference type="RefSeq" id="WP_200350852.1">
    <property type="nucleotide sequence ID" value="NZ_BAABHZ010000006.1"/>
</dbReference>
<name>A0A934R610_9BACT</name>
<dbReference type="Proteomes" id="UP000600139">
    <property type="component" value="Unassembled WGS sequence"/>
</dbReference>
<accession>A0A934R610</accession>
<keyword evidence="4 9" id="KW-0812">Transmembrane</keyword>
<evidence type="ECO:0000313" key="12">
    <source>
        <dbReference type="Proteomes" id="UP000600139"/>
    </source>
</evidence>
<evidence type="ECO:0000256" key="5">
    <source>
        <dbReference type="ARBA" id="ARBA00022927"/>
    </source>
</evidence>
<gene>
    <name evidence="11" type="ORF">JIN84_09690</name>
</gene>